<evidence type="ECO:0000256" key="2">
    <source>
        <dbReference type="ARBA" id="ARBA00022737"/>
    </source>
</evidence>
<evidence type="ECO:0000313" key="6">
    <source>
        <dbReference type="EMBL" id="CAI9922472.1"/>
    </source>
</evidence>
<keyword evidence="4" id="KW-0175">Coiled coil</keyword>
<reference evidence="6" key="1">
    <citation type="submission" date="2023-06" db="EMBL/GenBank/DDBJ databases">
        <authorList>
            <person name="Kurt Z."/>
        </authorList>
    </citation>
    <scope>NUCLEOTIDE SEQUENCE</scope>
</reference>
<keyword evidence="2" id="KW-0677">Repeat</keyword>
<dbReference type="Pfam" id="PF00191">
    <property type="entry name" value="Annexin"/>
    <property type="match status" value="1"/>
</dbReference>
<evidence type="ECO:0000256" key="5">
    <source>
        <dbReference type="SAM" id="MobiDB-lite"/>
    </source>
</evidence>
<dbReference type="PROSITE" id="PS51897">
    <property type="entry name" value="ANNEXIN_2"/>
    <property type="match status" value="2"/>
</dbReference>
<dbReference type="Gene3D" id="1.10.220.10">
    <property type="entry name" value="Annexin"/>
    <property type="match status" value="3"/>
</dbReference>
<dbReference type="GO" id="GO:0005737">
    <property type="term" value="C:cytoplasm"/>
    <property type="evidence" value="ECO:0007669"/>
    <property type="project" value="TreeGrafter"/>
</dbReference>
<sequence length="770" mass="88604">MSNLNQSALSTNTTTTSKARHSSYGQSLVNLPSLPPREHVNKMRNSQSPVLEEVVMKDRLPKKIQQLMDCNELRRELLSLMQQEKQMEYKLRKMEERIKHSGNQLVEEEDRPNEDILTKKRNQKFRLEKQIDLIKQKTLSIQMINLDAERQKIEKDALKQKDILTFCSNLSQIQSLIEFKLMDVNRFHLQGAMDAAKKQKQSMHQTVINQIQIDQAKIRTELTAALNLRNIKFVQTAKDVILTNEFRADLMKKFEEVKTDVLAENPEMQKTLDEFILSKPIVVIESQIKLKKGTPENGNKIGFQIMEKFVKVEGDKLSLKQKPETFFDVVTNEDKTKSFKYLGLYVTRVEELDKGKITLQQVDSEQAHWIIDQSDVQFEFKIKSAQSDKFLTFFNNQIMLMLDMGNNIQQIFKFAISTAEQPPVNPKRSKLPQFDELKTEKTQEIVSEKIKQPIQEEQRTKSPEREPKSKKSAKVKRSPSSFDLDKQVEQLHSQKTEDEILRIALKHNYSQRAGIAAAYKQKFNISLESELKLTVDVDLINLCTGLFMTRADFWALQINEALTNKKDTHLIYLILMQYSEERIEVQARFKELFGNDMDIAVINALGQHDWQKLVKAWLKQNKDESSPEQHAEALHNAVLKSGVDEDAFINILSAKPAKFREVAQLFEEKHNKPLREVIKAEFGGDAEFAFTLAHDVLMSRADAAAFLVYTATKGSGTKDQMLVNTTILFSEFAKDQVQGAYAKFGDMTKDLKGDLAGKYEDAVLTLWGLK</sequence>
<comment type="similarity">
    <text evidence="1">Belongs to the annexin family.</text>
</comment>
<gene>
    <name evidence="6" type="ORF">HINF_LOCUS10117</name>
    <name evidence="7" type="ORF">HINF_LOCUS11235</name>
</gene>
<dbReference type="GO" id="GO:0005886">
    <property type="term" value="C:plasma membrane"/>
    <property type="evidence" value="ECO:0007669"/>
    <property type="project" value="TreeGrafter"/>
</dbReference>
<feature type="region of interest" description="Disordered" evidence="5">
    <location>
        <begin position="441"/>
        <end position="487"/>
    </location>
</feature>
<keyword evidence="8" id="KW-1185">Reference proteome</keyword>
<keyword evidence="3" id="KW-0041">Annexin</keyword>
<name>A0AA86NN75_9EUKA</name>
<dbReference type="Proteomes" id="UP001642409">
    <property type="component" value="Unassembled WGS sequence"/>
</dbReference>
<dbReference type="SMART" id="SM00335">
    <property type="entry name" value="ANX"/>
    <property type="match status" value="2"/>
</dbReference>
<dbReference type="SUPFAM" id="SSF47874">
    <property type="entry name" value="Annexin"/>
    <property type="match status" value="1"/>
</dbReference>
<evidence type="ECO:0000256" key="4">
    <source>
        <dbReference type="SAM" id="Coils"/>
    </source>
</evidence>
<evidence type="ECO:0000256" key="3">
    <source>
        <dbReference type="ARBA" id="ARBA00023216"/>
    </source>
</evidence>
<dbReference type="GO" id="GO:0001786">
    <property type="term" value="F:phosphatidylserine binding"/>
    <property type="evidence" value="ECO:0007669"/>
    <property type="project" value="TreeGrafter"/>
</dbReference>
<feature type="compositionally biased region" description="Basic and acidic residues" evidence="5">
    <location>
        <begin position="441"/>
        <end position="469"/>
    </location>
</feature>
<proteinExistence type="inferred from homology"/>
<feature type="coiled-coil region" evidence="4">
    <location>
        <begin position="70"/>
        <end position="161"/>
    </location>
</feature>
<dbReference type="EMBL" id="CATOUU010000248">
    <property type="protein sequence ID" value="CAI9922472.1"/>
    <property type="molecule type" value="Genomic_DNA"/>
</dbReference>
<evidence type="ECO:0000313" key="8">
    <source>
        <dbReference type="Proteomes" id="UP001642409"/>
    </source>
</evidence>
<dbReference type="InterPro" id="IPR037104">
    <property type="entry name" value="Annexin_sf"/>
</dbReference>
<dbReference type="AlphaFoldDB" id="A0AA86NN75"/>
<protein>
    <submittedName>
        <fullName evidence="6">Annexin</fullName>
    </submittedName>
</protein>
<organism evidence="6">
    <name type="scientific">Hexamita inflata</name>
    <dbReference type="NCBI Taxonomy" id="28002"/>
    <lineage>
        <taxon>Eukaryota</taxon>
        <taxon>Metamonada</taxon>
        <taxon>Diplomonadida</taxon>
        <taxon>Hexamitidae</taxon>
        <taxon>Hexamitinae</taxon>
        <taxon>Hexamita</taxon>
    </lineage>
</organism>
<feature type="region of interest" description="Disordered" evidence="5">
    <location>
        <begin position="1"/>
        <end position="45"/>
    </location>
</feature>
<dbReference type="GO" id="GO:0005544">
    <property type="term" value="F:calcium-dependent phospholipid binding"/>
    <property type="evidence" value="ECO:0007669"/>
    <property type="project" value="InterPro"/>
</dbReference>
<feature type="compositionally biased region" description="Polar residues" evidence="5">
    <location>
        <begin position="1"/>
        <end position="30"/>
    </location>
</feature>
<comment type="caution">
    <text evidence="6">The sequence shown here is derived from an EMBL/GenBank/DDBJ whole genome shotgun (WGS) entry which is preliminary data.</text>
</comment>
<reference evidence="7 8" key="2">
    <citation type="submission" date="2024-07" db="EMBL/GenBank/DDBJ databases">
        <authorList>
            <person name="Akdeniz Z."/>
        </authorList>
    </citation>
    <scope>NUCLEOTIDE SEQUENCE [LARGE SCALE GENOMIC DNA]</scope>
</reference>
<dbReference type="InterPro" id="IPR018502">
    <property type="entry name" value="Annexin_repeat"/>
</dbReference>
<accession>A0AA86NN75</accession>
<evidence type="ECO:0000313" key="7">
    <source>
        <dbReference type="EMBL" id="CAL5990200.1"/>
    </source>
</evidence>
<dbReference type="PANTHER" id="PTHR10502">
    <property type="entry name" value="ANNEXIN"/>
    <property type="match status" value="1"/>
</dbReference>
<evidence type="ECO:0000256" key="1">
    <source>
        <dbReference type="ARBA" id="ARBA00007831"/>
    </source>
</evidence>
<dbReference type="PANTHER" id="PTHR10502:SF102">
    <property type="entry name" value="ANNEXIN B11"/>
    <property type="match status" value="1"/>
</dbReference>
<dbReference type="EMBL" id="CAXDID020000024">
    <property type="protein sequence ID" value="CAL5990200.1"/>
    <property type="molecule type" value="Genomic_DNA"/>
</dbReference>
<dbReference type="GO" id="GO:0005509">
    <property type="term" value="F:calcium ion binding"/>
    <property type="evidence" value="ECO:0007669"/>
    <property type="project" value="InterPro"/>
</dbReference>